<evidence type="ECO:0000256" key="7">
    <source>
        <dbReference type="PROSITE-ProRule" id="PRU00042"/>
    </source>
</evidence>
<evidence type="ECO:0000259" key="9">
    <source>
        <dbReference type="PROSITE" id="PS50097"/>
    </source>
</evidence>
<name>A0A6J1W925_9SAUR</name>
<dbReference type="GO" id="GO:0000978">
    <property type="term" value="F:RNA polymerase II cis-regulatory region sequence-specific DNA binding"/>
    <property type="evidence" value="ECO:0007669"/>
    <property type="project" value="TreeGrafter"/>
</dbReference>
<dbReference type="InterPro" id="IPR011333">
    <property type="entry name" value="SKP1/BTB/POZ_sf"/>
</dbReference>
<dbReference type="GeneID" id="113430716"/>
<dbReference type="InterPro" id="IPR050457">
    <property type="entry name" value="ZnFinger_BTB_dom_contain"/>
</dbReference>
<dbReference type="InterPro" id="IPR013087">
    <property type="entry name" value="Znf_C2H2_type"/>
</dbReference>
<dbReference type="Gene3D" id="3.30.710.10">
    <property type="entry name" value="Potassium Channel Kv1.1, Chain A"/>
    <property type="match status" value="1"/>
</dbReference>
<comment type="subcellular location">
    <subcellularLocation>
        <location evidence="1">Nucleus</location>
    </subcellularLocation>
</comment>
<keyword evidence="6" id="KW-0539">Nucleus</keyword>
<dbReference type="Proteomes" id="UP000504612">
    <property type="component" value="Unplaced"/>
</dbReference>
<dbReference type="RefSeq" id="XP_026548924.1">
    <property type="nucleotide sequence ID" value="XM_026693139.1"/>
</dbReference>
<feature type="compositionally biased region" description="Gly residues" evidence="8">
    <location>
        <begin position="254"/>
        <end position="264"/>
    </location>
</feature>
<keyword evidence="5" id="KW-0862">Zinc</keyword>
<dbReference type="Gene3D" id="3.30.160.60">
    <property type="entry name" value="Classic Zinc Finger"/>
    <property type="match status" value="1"/>
</dbReference>
<evidence type="ECO:0000259" key="10">
    <source>
        <dbReference type="PROSITE" id="PS50157"/>
    </source>
</evidence>
<feature type="non-terminal residue" evidence="12">
    <location>
        <position position="508"/>
    </location>
</feature>
<evidence type="ECO:0000313" key="11">
    <source>
        <dbReference type="Proteomes" id="UP000504612"/>
    </source>
</evidence>
<dbReference type="PROSITE" id="PS50157">
    <property type="entry name" value="ZINC_FINGER_C2H2_2"/>
    <property type="match status" value="3"/>
</dbReference>
<evidence type="ECO:0000256" key="8">
    <source>
        <dbReference type="SAM" id="MobiDB-lite"/>
    </source>
</evidence>
<protein>
    <submittedName>
        <fullName evidence="12">Zinc finger and BTB domain-containing protein 22</fullName>
    </submittedName>
</protein>
<reference evidence="12" key="1">
    <citation type="submission" date="2025-08" db="UniProtKB">
        <authorList>
            <consortium name="RefSeq"/>
        </authorList>
    </citation>
    <scope>IDENTIFICATION</scope>
</reference>
<evidence type="ECO:0000256" key="3">
    <source>
        <dbReference type="ARBA" id="ARBA00022737"/>
    </source>
</evidence>
<keyword evidence="11" id="KW-1185">Reference proteome</keyword>
<dbReference type="Pfam" id="PF00096">
    <property type="entry name" value="zf-C2H2"/>
    <property type="match status" value="1"/>
</dbReference>
<keyword evidence="4 7" id="KW-0863">Zinc-finger</keyword>
<evidence type="ECO:0000256" key="6">
    <source>
        <dbReference type="ARBA" id="ARBA00023242"/>
    </source>
</evidence>
<evidence type="ECO:0000256" key="4">
    <source>
        <dbReference type="ARBA" id="ARBA00022771"/>
    </source>
</evidence>
<dbReference type="InterPro" id="IPR000210">
    <property type="entry name" value="BTB/POZ_dom"/>
</dbReference>
<dbReference type="KEGG" id="nss:113430716"/>
<dbReference type="GO" id="GO:0000981">
    <property type="term" value="F:DNA-binding transcription factor activity, RNA polymerase II-specific"/>
    <property type="evidence" value="ECO:0007669"/>
    <property type="project" value="TreeGrafter"/>
</dbReference>
<dbReference type="PANTHER" id="PTHR46105:SF14">
    <property type="entry name" value="ZINC FINGER AND BTB DOMAIN-CONTAINING PROTEIN 22"/>
    <property type="match status" value="1"/>
</dbReference>
<accession>A0A6J1W925</accession>
<feature type="region of interest" description="Disordered" evidence="8">
    <location>
        <begin position="459"/>
        <end position="508"/>
    </location>
</feature>
<proteinExistence type="predicted"/>
<evidence type="ECO:0000256" key="2">
    <source>
        <dbReference type="ARBA" id="ARBA00022723"/>
    </source>
</evidence>
<evidence type="ECO:0000313" key="12">
    <source>
        <dbReference type="RefSeq" id="XP_026548924.1"/>
    </source>
</evidence>
<dbReference type="SMART" id="SM00355">
    <property type="entry name" value="ZnF_C2H2"/>
    <property type="match status" value="3"/>
</dbReference>
<feature type="domain" description="C2H2-type" evidence="10">
    <location>
        <begin position="437"/>
        <end position="468"/>
    </location>
</feature>
<dbReference type="Pfam" id="PF00651">
    <property type="entry name" value="BTB"/>
    <property type="match status" value="1"/>
</dbReference>
<dbReference type="PROSITE" id="PS50097">
    <property type="entry name" value="BTB"/>
    <property type="match status" value="1"/>
</dbReference>
<dbReference type="SUPFAM" id="SSF54695">
    <property type="entry name" value="POZ domain"/>
    <property type="match status" value="1"/>
</dbReference>
<dbReference type="SMART" id="SM00225">
    <property type="entry name" value="BTB"/>
    <property type="match status" value="1"/>
</dbReference>
<dbReference type="InterPro" id="IPR036236">
    <property type="entry name" value="Znf_C2H2_sf"/>
</dbReference>
<feature type="compositionally biased region" description="Low complexity" evidence="8">
    <location>
        <begin position="158"/>
        <end position="168"/>
    </location>
</feature>
<keyword evidence="3" id="KW-0677">Repeat</keyword>
<organism evidence="11 12">
    <name type="scientific">Notechis scutatus</name>
    <name type="common">mainland tiger snake</name>
    <dbReference type="NCBI Taxonomy" id="8663"/>
    <lineage>
        <taxon>Eukaryota</taxon>
        <taxon>Metazoa</taxon>
        <taxon>Chordata</taxon>
        <taxon>Craniata</taxon>
        <taxon>Vertebrata</taxon>
        <taxon>Euteleostomi</taxon>
        <taxon>Lepidosauria</taxon>
        <taxon>Squamata</taxon>
        <taxon>Bifurcata</taxon>
        <taxon>Unidentata</taxon>
        <taxon>Episquamata</taxon>
        <taxon>Toxicofera</taxon>
        <taxon>Serpentes</taxon>
        <taxon>Colubroidea</taxon>
        <taxon>Elapidae</taxon>
        <taxon>Hydrophiinae</taxon>
        <taxon>Notechis</taxon>
    </lineage>
</organism>
<keyword evidence="2" id="KW-0479">Metal-binding</keyword>
<dbReference type="PANTHER" id="PTHR46105">
    <property type="entry name" value="AGAP004733-PA"/>
    <property type="match status" value="1"/>
</dbReference>
<dbReference type="AlphaFoldDB" id="A0A6J1W925"/>
<dbReference type="CTD" id="9278"/>
<sequence length="508" mass="54357">MAEAAAAAAVQVAFPEATRALLEALNQQRVEGQLCDLAIHVQGRVFRAHRAVLAACSPYFHDQVLLKNMSSVVLPSVMDPAAFELVLGSAYTGRLRMGRDDLVNFLTVGSVLQMWHIVDKCTELLKERQRRPDLAQDAAASSSSSSGCCSGGRGGGESQSPSSSSYFSPRRDGPIEQPRAGLRVGSGDREEEEGLRRPAPRRLRPPDPFARRAGAEPDDDGEPGSSEARRPAYARPSLVPQRPWVPVKKERGVGGRASGGGGEASAGLVLTCEEEEDEDDEEEEEEPADPAALSISDVRTLSEAAAPPPEEQVNFCESSQDVAFAPAAAAAPRALLPLDLPAGPLLLFPASGASGGPGPGVVPAEHGAVQLPGASGEANKIFLCHCGKAFSHKSMRDRHVNMHLNLRPFDCPVCNKKFKMKHHLTEHMKTHTGLKPYQCLVCAKKFMWRDSFMRHKGHCERRHRLGPPAGTLSAAGTPRKEASPPRLPGEAEWAAGRSPRSDGGLAST</sequence>
<evidence type="ECO:0000256" key="5">
    <source>
        <dbReference type="ARBA" id="ARBA00022833"/>
    </source>
</evidence>
<feature type="domain" description="C2H2-type" evidence="10">
    <location>
        <begin position="382"/>
        <end position="408"/>
    </location>
</feature>
<dbReference type="PROSITE" id="PS00028">
    <property type="entry name" value="ZINC_FINGER_C2H2_1"/>
    <property type="match status" value="1"/>
</dbReference>
<dbReference type="FunFam" id="3.30.160.60:FF:000145">
    <property type="entry name" value="Zinc finger protein 574"/>
    <property type="match status" value="1"/>
</dbReference>
<evidence type="ECO:0000256" key="1">
    <source>
        <dbReference type="ARBA" id="ARBA00004123"/>
    </source>
</evidence>
<dbReference type="SUPFAM" id="SSF57667">
    <property type="entry name" value="beta-beta-alpha zinc fingers"/>
    <property type="match status" value="1"/>
</dbReference>
<dbReference type="GO" id="GO:0005634">
    <property type="term" value="C:nucleus"/>
    <property type="evidence" value="ECO:0007669"/>
    <property type="project" value="UniProtKB-SubCell"/>
</dbReference>
<feature type="compositionally biased region" description="Acidic residues" evidence="8">
    <location>
        <begin position="272"/>
        <end position="288"/>
    </location>
</feature>
<feature type="domain" description="BTB" evidence="9">
    <location>
        <begin position="35"/>
        <end position="99"/>
    </location>
</feature>
<gene>
    <name evidence="12" type="primary">ZBTB22</name>
</gene>
<dbReference type="GO" id="GO:0008270">
    <property type="term" value="F:zinc ion binding"/>
    <property type="evidence" value="ECO:0007669"/>
    <property type="project" value="UniProtKB-KW"/>
</dbReference>
<feature type="domain" description="C2H2-type" evidence="10">
    <location>
        <begin position="409"/>
        <end position="436"/>
    </location>
</feature>
<feature type="region of interest" description="Disordered" evidence="8">
    <location>
        <begin position="135"/>
        <end position="294"/>
    </location>
</feature>